<evidence type="ECO:0000313" key="1">
    <source>
        <dbReference type="EMBL" id="VTR38506.1"/>
    </source>
</evidence>
<proteinExistence type="predicted"/>
<dbReference type="AlphaFoldDB" id="A0A4U9UWZ9"/>
<accession>A0A4U9UWZ9</accession>
<gene>
    <name evidence="1" type="ORF">NCTC12965_04235</name>
</gene>
<reference evidence="1" key="1">
    <citation type="submission" date="2019-05" db="EMBL/GenBank/DDBJ databases">
        <authorList>
            <consortium name="Pathogen Informatics"/>
        </authorList>
    </citation>
    <scope>NUCLEOTIDE SEQUENCE [LARGE SCALE GENOMIC DNA]</scope>
    <source>
        <strain evidence="1">NCTC12965</strain>
    </source>
</reference>
<evidence type="ECO:0008006" key="2">
    <source>
        <dbReference type="Google" id="ProtNLM"/>
    </source>
</evidence>
<organism evidence="1">
    <name type="scientific">Serratia fonticola</name>
    <dbReference type="NCBI Taxonomy" id="47917"/>
    <lineage>
        <taxon>Bacteria</taxon>
        <taxon>Pseudomonadati</taxon>
        <taxon>Pseudomonadota</taxon>
        <taxon>Gammaproteobacteria</taxon>
        <taxon>Enterobacterales</taxon>
        <taxon>Yersiniaceae</taxon>
        <taxon>Serratia</taxon>
    </lineage>
</organism>
<sequence>MSRYGPGYRYYRQNASKSVVEIDVEGDYACGMCSLISTLTPSPEHDCPRCGNRKWIAALSHSRVS</sequence>
<protein>
    <recommendedName>
        <fullName evidence="2">Rubredoxin-like domain-containing protein</fullName>
    </recommendedName>
</protein>
<name>A0A4U9UWZ9_SERFO</name>
<dbReference type="EMBL" id="CABEEZ010000096">
    <property type="protein sequence ID" value="VTR38506.1"/>
    <property type="molecule type" value="Genomic_DNA"/>
</dbReference>